<dbReference type="EMBL" id="CP021983">
    <property type="protein sequence ID" value="ASC71319.1"/>
    <property type="molecule type" value="Genomic_DNA"/>
</dbReference>
<dbReference type="STRING" id="1641165.XM38_05585"/>
<accession>A0A1Z3HLW8</accession>
<name>A0A1Z3HLW8_9CYAN</name>
<protein>
    <submittedName>
        <fullName evidence="1">Uncharacterized protein</fullName>
    </submittedName>
</protein>
<gene>
    <name evidence="1" type="ORF">XM38_022710</name>
</gene>
<evidence type="ECO:0000313" key="1">
    <source>
        <dbReference type="EMBL" id="ASC71319.1"/>
    </source>
</evidence>
<reference evidence="1 2" key="1">
    <citation type="journal article" date="2016" name="Biochim. Biophys. Acta">
        <title>Characterization of red-shifted phycobilisomes isolated from the chlorophyll f-containing cyanobacterium Halomicronema hongdechloris.</title>
        <authorList>
            <person name="Li Y."/>
            <person name="Lin Y."/>
            <person name="Garvey C.J."/>
            <person name="Birch D."/>
            <person name="Corkery R.W."/>
            <person name="Loughlin P.C."/>
            <person name="Scheer H."/>
            <person name="Willows R.D."/>
            <person name="Chen M."/>
        </authorList>
    </citation>
    <scope>NUCLEOTIDE SEQUENCE [LARGE SCALE GENOMIC DNA]</scope>
    <source>
        <strain evidence="1 2">C2206</strain>
    </source>
</reference>
<proteinExistence type="predicted"/>
<dbReference type="KEGG" id="hhg:XM38_022710"/>
<sequence>MVMDAFSPIPPLWTESAIHAVEFTCPSCGAGSSQAQAVWINRRSPVYTEGHRHKWQEFYRCECETVWWAWSSDRPVPDDLQPEESDSP</sequence>
<keyword evidence="2" id="KW-1185">Reference proteome</keyword>
<organism evidence="1 2">
    <name type="scientific">Halomicronema hongdechloris C2206</name>
    <dbReference type="NCBI Taxonomy" id="1641165"/>
    <lineage>
        <taxon>Bacteria</taxon>
        <taxon>Bacillati</taxon>
        <taxon>Cyanobacteriota</taxon>
        <taxon>Cyanophyceae</taxon>
        <taxon>Nodosilineales</taxon>
        <taxon>Nodosilineaceae</taxon>
        <taxon>Halomicronema</taxon>
    </lineage>
</organism>
<dbReference type="AlphaFoldDB" id="A0A1Z3HLW8"/>
<dbReference type="Proteomes" id="UP000191901">
    <property type="component" value="Chromosome"/>
</dbReference>
<evidence type="ECO:0000313" key="2">
    <source>
        <dbReference type="Proteomes" id="UP000191901"/>
    </source>
</evidence>